<dbReference type="InterPro" id="IPR029028">
    <property type="entry name" value="Alpha/beta_knot_MTases"/>
</dbReference>
<dbReference type="SUPFAM" id="SSF75217">
    <property type="entry name" value="alpha/beta knot"/>
    <property type="match status" value="1"/>
</dbReference>
<evidence type="ECO:0000313" key="15">
    <source>
        <dbReference type="EMBL" id="MDI1229960.1"/>
    </source>
</evidence>
<organism evidence="15 16">
    <name type="scientific">Candidatus Methylobacter titanis</name>
    <dbReference type="NCBI Taxonomy" id="3053457"/>
    <lineage>
        <taxon>Bacteria</taxon>
        <taxon>Pseudomonadati</taxon>
        <taxon>Pseudomonadota</taxon>
        <taxon>Gammaproteobacteria</taxon>
        <taxon>Methylococcales</taxon>
        <taxon>Methylococcaceae</taxon>
        <taxon>Methylobacter</taxon>
    </lineage>
</organism>
<dbReference type="GO" id="GO:0005737">
    <property type="term" value="C:cytoplasm"/>
    <property type="evidence" value="ECO:0007669"/>
    <property type="project" value="UniProtKB-SubCell"/>
</dbReference>
<dbReference type="GO" id="GO:0070042">
    <property type="term" value="F:rRNA (uridine-N3-)-methyltransferase activity"/>
    <property type="evidence" value="ECO:0007669"/>
    <property type="project" value="TreeGrafter"/>
</dbReference>
<keyword evidence="16" id="KW-1185">Reference proteome</keyword>
<dbReference type="Gene3D" id="3.40.1280.10">
    <property type="match status" value="1"/>
</dbReference>
<dbReference type="PANTHER" id="PTHR30027:SF3">
    <property type="entry name" value="16S RRNA (URACIL(1498)-N(3))-METHYLTRANSFERASE"/>
    <property type="match status" value="1"/>
</dbReference>
<dbReference type="PIRSF" id="PIRSF015601">
    <property type="entry name" value="MTase_slr0722"/>
    <property type="match status" value="1"/>
</dbReference>
<reference evidence="15" key="1">
    <citation type="submission" date="2023-01" db="EMBL/GenBank/DDBJ databases">
        <title>Biogeochemical cycle of methane in antarctic sediments.</title>
        <authorList>
            <person name="Roldan D.M."/>
            <person name="Menes R.J."/>
        </authorList>
    </citation>
    <scope>NUCLEOTIDE SEQUENCE [LARGE SCALE GENOMIC DNA]</scope>
    <source>
        <strain evidence="15">K-2018 MAG008</strain>
    </source>
</reference>
<keyword evidence="8 12" id="KW-0808">Transferase</keyword>
<keyword evidence="6 12" id="KW-0698">rRNA processing</keyword>
<name>A0AA43TNR4_9GAMM</name>
<evidence type="ECO:0000256" key="12">
    <source>
        <dbReference type="PIRNR" id="PIRNR015601"/>
    </source>
</evidence>
<evidence type="ECO:0000256" key="10">
    <source>
        <dbReference type="ARBA" id="ARBA00025699"/>
    </source>
</evidence>
<evidence type="ECO:0000256" key="5">
    <source>
        <dbReference type="ARBA" id="ARBA00022490"/>
    </source>
</evidence>
<dbReference type="Proteomes" id="UP001160519">
    <property type="component" value="Unassembled WGS sequence"/>
</dbReference>
<dbReference type="InterPro" id="IPR046887">
    <property type="entry name" value="RsmE_PUA-like"/>
</dbReference>
<dbReference type="Gene3D" id="2.40.240.20">
    <property type="entry name" value="Hypothetical PUA domain-like, domain 1"/>
    <property type="match status" value="1"/>
</dbReference>
<keyword evidence="7 12" id="KW-0489">Methyltransferase</keyword>
<keyword evidence="5 12" id="KW-0963">Cytoplasm</keyword>
<protein>
    <recommendedName>
        <fullName evidence="4 12">Ribosomal RNA small subunit methyltransferase E</fullName>
        <ecNumber evidence="3 12">2.1.1.193</ecNumber>
    </recommendedName>
</protein>
<dbReference type="AlphaFoldDB" id="A0AA43TNR4"/>
<comment type="catalytic activity">
    <reaction evidence="11 12">
        <text>uridine(1498) in 16S rRNA + S-adenosyl-L-methionine = N(3)-methyluridine(1498) in 16S rRNA + S-adenosyl-L-homocysteine + H(+)</text>
        <dbReference type="Rhea" id="RHEA:42920"/>
        <dbReference type="Rhea" id="RHEA-COMP:10283"/>
        <dbReference type="Rhea" id="RHEA-COMP:10284"/>
        <dbReference type="ChEBI" id="CHEBI:15378"/>
        <dbReference type="ChEBI" id="CHEBI:57856"/>
        <dbReference type="ChEBI" id="CHEBI:59789"/>
        <dbReference type="ChEBI" id="CHEBI:65315"/>
        <dbReference type="ChEBI" id="CHEBI:74502"/>
        <dbReference type="EC" id="2.1.1.193"/>
    </reaction>
</comment>
<evidence type="ECO:0000256" key="3">
    <source>
        <dbReference type="ARBA" id="ARBA00012328"/>
    </source>
</evidence>
<dbReference type="NCBIfam" id="NF008692">
    <property type="entry name" value="PRK11713.1-5"/>
    <property type="match status" value="1"/>
</dbReference>
<dbReference type="InterPro" id="IPR029026">
    <property type="entry name" value="tRNA_m1G_MTases_N"/>
</dbReference>
<dbReference type="SUPFAM" id="SSF88697">
    <property type="entry name" value="PUA domain-like"/>
    <property type="match status" value="1"/>
</dbReference>
<evidence type="ECO:0000256" key="11">
    <source>
        <dbReference type="ARBA" id="ARBA00047944"/>
    </source>
</evidence>
<dbReference type="CDD" id="cd18084">
    <property type="entry name" value="RsmE-like"/>
    <property type="match status" value="1"/>
</dbReference>
<evidence type="ECO:0000256" key="4">
    <source>
        <dbReference type="ARBA" id="ARBA00013673"/>
    </source>
</evidence>
<evidence type="ECO:0000256" key="6">
    <source>
        <dbReference type="ARBA" id="ARBA00022552"/>
    </source>
</evidence>
<evidence type="ECO:0000256" key="9">
    <source>
        <dbReference type="ARBA" id="ARBA00022691"/>
    </source>
</evidence>
<evidence type="ECO:0000256" key="1">
    <source>
        <dbReference type="ARBA" id="ARBA00004496"/>
    </source>
</evidence>
<gene>
    <name evidence="15" type="ORF">PSU93_02285</name>
</gene>
<dbReference type="InterPro" id="IPR046886">
    <property type="entry name" value="RsmE_MTase_dom"/>
</dbReference>
<evidence type="ECO:0000256" key="7">
    <source>
        <dbReference type="ARBA" id="ARBA00022603"/>
    </source>
</evidence>
<proteinExistence type="inferred from homology"/>
<dbReference type="PANTHER" id="PTHR30027">
    <property type="entry name" value="RIBOSOMAL RNA SMALL SUBUNIT METHYLTRANSFERASE E"/>
    <property type="match status" value="1"/>
</dbReference>
<comment type="subcellular location">
    <subcellularLocation>
        <location evidence="1 12">Cytoplasm</location>
    </subcellularLocation>
</comment>
<dbReference type="EC" id="2.1.1.193" evidence="3 12"/>
<comment type="function">
    <text evidence="10 12">Specifically methylates the N3 position of the uracil ring of uridine 1498 (m3U1498) in 16S rRNA. Acts on the fully assembled 30S ribosomal subunit.</text>
</comment>
<dbReference type="GO" id="GO:0070475">
    <property type="term" value="P:rRNA base methylation"/>
    <property type="evidence" value="ECO:0007669"/>
    <property type="project" value="TreeGrafter"/>
</dbReference>
<dbReference type="EMBL" id="JAQSDF010000003">
    <property type="protein sequence ID" value="MDI1229960.1"/>
    <property type="molecule type" value="Genomic_DNA"/>
</dbReference>
<comment type="similarity">
    <text evidence="2 12">Belongs to the RNA methyltransferase RsmE family.</text>
</comment>
<dbReference type="InterPro" id="IPR006700">
    <property type="entry name" value="RsmE"/>
</dbReference>
<accession>A0AA43TNR4</accession>
<sequence>MRVSRLYTPAPLVTGKLIELDDDNGHYVRTVLRLKKDAEVILFNGQGGEYLCTVSEVSRKAVLISVEQWIDRSVESPLQVILGLGISRGDRMDLTVQKAVELGVNQITPLLTERCLVQFKGEKKPQRLLHWQKIVQHAAEQSGRTTLPALLEVEQLQNWVGKQQGLKVFLDPYAETTLTELKPETMKACPERSRRVTLLTGPEGGFSDQERELAKASGFIPVRLGARILRTETASIAALAAVQLLWGDFGRVPNPEMGS</sequence>
<dbReference type="Pfam" id="PF04452">
    <property type="entry name" value="Methyltrans_RNA"/>
    <property type="match status" value="1"/>
</dbReference>
<evidence type="ECO:0000313" key="16">
    <source>
        <dbReference type="Proteomes" id="UP001160519"/>
    </source>
</evidence>
<dbReference type="Pfam" id="PF20260">
    <property type="entry name" value="PUA_4"/>
    <property type="match status" value="1"/>
</dbReference>
<feature type="domain" description="Ribosomal RNA small subunit methyltransferase E methyltransferase" evidence="13">
    <location>
        <begin position="75"/>
        <end position="243"/>
    </location>
</feature>
<dbReference type="NCBIfam" id="TIGR00046">
    <property type="entry name" value="RsmE family RNA methyltransferase"/>
    <property type="match status" value="1"/>
</dbReference>
<evidence type="ECO:0000256" key="2">
    <source>
        <dbReference type="ARBA" id="ARBA00005528"/>
    </source>
</evidence>
<dbReference type="InterPro" id="IPR015947">
    <property type="entry name" value="PUA-like_sf"/>
</dbReference>
<keyword evidence="9 12" id="KW-0949">S-adenosyl-L-methionine</keyword>
<evidence type="ECO:0000259" key="13">
    <source>
        <dbReference type="Pfam" id="PF04452"/>
    </source>
</evidence>
<evidence type="ECO:0000256" key="8">
    <source>
        <dbReference type="ARBA" id="ARBA00022679"/>
    </source>
</evidence>
<evidence type="ECO:0000259" key="14">
    <source>
        <dbReference type="Pfam" id="PF20260"/>
    </source>
</evidence>
<feature type="domain" description="Ribosomal RNA small subunit methyltransferase E PUA-like" evidence="14">
    <location>
        <begin position="20"/>
        <end position="66"/>
    </location>
</feature>
<comment type="caution">
    <text evidence="15">The sequence shown here is derived from an EMBL/GenBank/DDBJ whole genome shotgun (WGS) entry which is preliminary data.</text>
</comment>